<evidence type="ECO:0000256" key="5">
    <source>
        <dbReference type="ARBA" id="ARBA00061278"/>
    </source>
</evidence>
<dbReference type="SUPFAM" id="SSF51735">
    <property type="entry name" value="NAD(P)-binding Rossmann-fold domains"/>
    <property type="match status" value="1"/>
</dbReference>
<gene>
    <name evidence="12" type="ORF">FG382_20020</name>
</gene>
<dbReference type="EC" id="1.1.1.81" evidence="7"/>
<evidence type="ECO:0000313" key="12">
    <source>
        <dbReference type="EMBL" id="TQR09087.1"/>
    </source>
</evidence>
<evidence type="ECO:0000313" key="13">
    <source>
        <dbReference type="Proteomes" id="UP000317316"/>
    </source>
</evidence>
<evidence type="ECO:0000259" key="10">
    <source>
        <dbReference type="Pfam" id="PF00389"/>
    </source>
</evidence>
<dbReference type="EC" id="1.1.1.79" evidence="6"/>
<evidence type="ECO:0000256" key="1">
    <source>
        <dbReference type="ARBA" id="ARBA00023002"/>
    </source>
</evidence>
<dbReference type="Pfam" id="PF00389">
    <property type="entry name" value="2-Hacid_dh"/>
    <property type="match status" value="1"/>
</dbReference>
<comment type="catalytic activity">
    <reaction evidence="2">
        <text>(R)-glycerate + NAD(+) = 3-hydroxypyruvate + NADH + H(+)</text>
        <dbReference type="Rhea" id="RHEA:17905"/>
        <dbReference type="ChEBI" id="CHEBI:15378"/>
        <dbReference type="ChEBI" id="CHEBI:16659"/>
        <dbReference type="ChEBI" id="CHEBI:17180"/>
        <dbReference type="ChEBI" id="CHEBI:57540"/>
        <dbReference type="ChEBI" id="CHEBI:57945"/>
        <dbReference type="EC" id="1.1.1.81"/>
    </reaction>
</comment>
<dbReference type="PANTHER" id="PTHR10996">
    <property type="entry name" value="2-HYDROXYACID DEHYDROGENASE-RELATED"/>
    <property type="match status" value="1"/>
</dbReference>
<sequence length="338" mass="37980">MTKKRIIAYNRLEKPVLEELKSKYDVKFFKNINTKTDKVFLDYLEKTEGIIGLELEVDKDLLVNAPNLKIVSNVSVGYNNLNLEELAKRNILATNTPDVLTDTVADTIFGLLLATARRIPELDHYVKSKQWNDPLESEHYGIDVHHKTLGIIGMGKIGQAIAQRANLGFDMKILYNSRNKKPKAEAKYNATYCSLDELLKQSDFVILITPLTEETNGFIGRREFQLMKKSAIFINGSRGKTIIEKDLIESLKNGEIAAAGLDVFKIEPVEHDNPLLNMKNVVTLPHIGSSTYETELKMSELAAKNLVAGLNGEKPPSLINTDVWENIKPLVSKKTIDK</sequence>
<comment type="similarity">
    <text evidence="5">Belongs to the D-isomer specific 2-hydroxyacid dehydrogenase family. GhrB subfamily.</text>
</comment>
<dbReference type="Pfam" id="PF02826">
    <property type="entry name" value="2-Hacid_dh_C"/>
    <property type="match status" value="1"/>
</dbReference>
<evidence type="ECO:0000256" key="4">
    <source>
        <dbReference type="ARBA" id="ARBA00052769"/>
    </source>
</evidence>
<comment type="catalytic activity">
    <reaction evidence="3">
        <text>(R)-glycerate + NADP(+) = 3-hydroxypyruvate + NADPH + H(+)</text>
        <dbReference type="Rhea" id="RHEA:18657"/>
        <dbReference type="ChEBI" id="CHEBI:15378"/>
        <dbReference type="ChEBI" id="CHEBI:16659"/>
        <dbReference type="ChEBI" id="CHEBI:17180"/>
        <dbReference type="ChEBI" id="CHEBI:57783"/>
        <dbReference type="ChEBI" id="CHEBI:58349"/>
        <dbReference type="EC" id="1.1.1.81"/>
    </reaction>
</comment>
<dbReference type="Gene3D" id="3.40.50.720">
    <property type="entry name" value="NAD(P)-binding Rossmann-like Domain"/>
    <property type="match status" value="2"/>
</dbReference>
<dbReference type="OrthoDB" id="9805416at2"/>
<dbReference type="Proteomes" id="UP000317316">
    <property type="component" value="Unassembled WGS sequence"/>
</dbReference>
<dbReference type="AlphaFoldDB" id="A0A544SV77"/>
<feature type="domain" description="D-isomer specific 2-hydroxyacid dehydrogenase catalytic" evidence="10">
    <location>
        <begin position="7"/>
        <end position="320"/>
    </location>
</feature>
<keyword evidence="1 9" id="KW-0560">Oxidoreductase</keyword>
<dbReference type="InterPro" id="IPR050223">
    <property type="entry name" value="D-isomer_2-hydroxyacid_DH"/>
</dbReference>
<dbReference type="RefSeq" id="WP_142540620.1">
    <property type="nucleotide sequence ID" value="NZ_BMIE01000011.1"/>
</dbReference>
<comment type="catalytic activity">
    <reaction evidence="4">
        <text>glycolate + NADP(+) = glyoxylate + NADPH + H(+)</text>
        <dbReference type="Rhea" id="RHEA:10992"/>
        <dbReference type="ChEBI" id="CHEBI:15378"/>
        <dbReference type="ChEBI" id="CHEBI:29805"/>
        <dbReference type="ChEBI" id="CHEBI:36655"/>
        <dbReference type="ChEBI" id="CHEBI:57783"/>
        <dbReference type="ChEBI" id="CHEBI:58349"/>
        <dbReference type="EC" id="1.1.1.79"/>
    </reaction>
</comment>
<dbReference type="FunFam" id="3.40.50.720:FF:000026">
    <property type="entry name" value="Glyoxylate/hydroxypyruvate reductase B"/>
    <property type="match status" value="1"/>
</dbReference>
<evidence type="ECO:0000256" key="8">
    <source>
        <dbReference type="ARBA" id="ARBA00073362"/>
    </source>
</evidence>
<reference evidence="12 13" key="1">
    <citation type="submission" date="2019-05" db="EMBL/GenBank/DDBJ databases">
        <title>Psychrobacillus vulpis sp. nov., a new species isolated from feces of a red fox that inhabits in The Tablas de Daimiel Natural Park, Albacete, Spain.</title>
        <authorList>
            <person name="Rodriguez M."/>
            <person name="Reina J.C."/>
            <person name="Bejar V."/>
            <person name="Llamas I."/>
        </authorList>
    </citation>
    <scope>NUCLEOTIDE SEQUENCE [LARGE SCALE GENOMIC DNA]</scope>
    <source>
        <strain evidence="12 13">NEAU-3TGS17</strain>
    </source>
</reference>
<name>A0A544SV77_9BACI</name>
<dbReference type="InterPro" id="IPR006139">
    <property type="entry name" value="D-isomer_2_OHA_DH_cat_dom"/>
</dbReference>
<dbReference type="InterPro" id="IPR036291">
    <property type="entry name" value="NAD(P)-bd_dom_sf"/>
</dbReference>
<accession>A0A544SV77</accession>
<evidence type="ECO:0000259" key="11">
    <source>
        <dbReference type="Pfam" id="PF02826"/>
    </source>
</evidence>
<dbReference type="SUPFAM" id="SSF52283">
    <property type="entry name" value="Formate/glycerate dehydrogenase catalytic domain-like"/>
    <property type="match status" value="1"/>
</dbReference>
<dbReference type="GO" id="GO:0051287">
    <property type="term" value="F:NAD binding"/>
    <property type="evidence" value="ECO:0007669"/>
    <property type="project" value="InterPro"/>
</dbReference>
<dbReference type="GO" id="GO:0016618">
    <property type="term" value="F:hydroxypyruvate reductase [NAD(P)H] activity"/>
    <property type="evidence" value="ECO:0007669"/>
    <property type="project" value="UniProtKB-EC"/>
</dbReference>
<dbReference type="GO" id="GO:0030267">
    <property type="term" value="F:glyoxylate reductase (NADPH) activity"/>
    <property type="evidence" value="ECO:0007669"/>
    <property type="project" value="UniProtKB-EC"/>
</dbReference>
<organism evidence="12 13">
    <name type="scientific">Psychrobacillus lasiicapitis</name>
    <dbReference type="NCBI Taxonomy" id="1636719"/>
    <lineage>
        <taxon>Bacteria</taxon>
        <taxon>Bacillati</taxon>
        <taxon>Bacillota</taxon>
        <taxon>Bacilli</taxon>
        <taxon>Bacillales</taxon>
        <taxon>Bacillaceae</taxon>
        <taxon>Psychrobacillus</taxon>
    </lineage>
</organism>
<evidence type="ECO:0000256" key="3">
    <source>
        <dbReference type="ARBA" id="ARBA00052239"/>
    </source>
</evidence>
<dbReference type="GO" id="GO:0005829">
    <property type="term" value="C:cytosol"/>
    <property type="evidence" value="ECO:0007669"/>
    <property type="project" value="TreeGrafter"/>
</dbReference>
<dbReference type="CDD" id="cd05301">
    <property type="entry name" value="GDH"/>
    <property type="match status" value="1"/>
</dbReference>
<feature type="domain" description="D-isomer specific 2-hydroxyacid dehydrogenase NAD-binding" evidence="11">
    <location>
        <begin position="109"/>
        <end position="288"/>
    </location>
</feature>
<dbReference type="InterPro" id="IPR029753">
    <property type="entry name" value="D-isomer_DH_CS"/>
</dbReference>
<dbReference type="EMBL" id="VDGH01000014">
    <property type="protein sequence ID" value="TQR09087.1"/>
    <property type="molecule type" value="Genomic_DNA"/>
</dbReference>
<keyword evidence="13" id="KW-1185">Reference proteome</keyword>
<dbReference type="InterPro" id="IPR006140">
    <property type="entry name" value="D-isomer_DH_NAD-bd"/>
</dbReference>
<evidence type="ECO:0000256" key="7">
    <source>
        <dbReference type="ARBA" id="ARBA00066674"/>
    </source>
</evidence>
<proteinExistence type="inferred from homology"/>
<protein>
    <recommendedName>
        <fullName evidence="8">Glyoxylate/hydroxypyruvate reductase B</fullName>
        <ecNumber evidence="6">1.1.1.79</ecNumber>
        <ecNumber evidence="7">1.1.1.81</ecNumber>
    </recommendedName>
</protein>
<evidence type="ECO:0000256" key="6">
    <source>
        <dbReference type="ARBA" id="ARBA00066661"/>
    </source>
</evidence>
<dbReference type="PANTHER" id="PTHR10996:SF283">
    <property type="entry name" value="GLYOXYLATE_HYDROXYPYRUVATE REDUCTASE B"/>
    <property type="match status" value="1"/>
</dbReference>
<comment type="caution">
    <text evidence="12">The sequence shown here is derived from an EMBL/GenBank/DDBJ whole genome shotgun (WGS) entry which is preliminary data.</text>
</comment>
<evidence type="ECO:0000256" key="9">
    <source>
        <dbReference type="RuleBase" id="RU003719"/>
    </source>
</evidence>
<dbReference type="PROSITE" id="PS00670">
    <property type="entry name" value="D_2_HYDROXYACID_DH_2"/>
    <property type="match status" value="1"/>
</dbReference>
<evidence type="ECO:0000256" key="2">
    <source>
        <dbReference type="ARBA" id="ARBA00051801"/>
    </source>
</evidence>